<dbReference type="InterPro" id="IPR016064">
    <property type="entry name" value="NAD/diacylglycerol_kinase_sf"/>
</dbReference>
<comment type="caution">
    <text evidence="10">The sequence shown here is derived from an EMBL/GenBank/DDBJ whole genome shotgun (WGS) entry which is preliminary data.</text>
</comment>
<reference evidence="10 11" key="1">
    <citation type="submission" date="2019-08" db="EMBL/GenBank/DDBJ databases">
        <title>In-depth cultivation of the pig gut microbiome towards novel bacterial diversity and tailored functional studies.</title>
        <authorList>
            <person name="Wylensek D."/>
            <person name="Hitch T.C.A."/>
            <person name="Clavel T."/>
        </authorList>
    </citation>
    <scope>NUCLEOTIDE SEQUENCE [LARGE SCALE GENOMIC DNA]</scope>
    <source>
        <strain evidence="10 11">CA-Schmier-601-WT-1</strain>
    </source>
</reference>
<dbReference type="Pfam" id="PF19279">
    <property type="entry name" value="YegS_C"/>
    <property type="match status" value="1"/>
</dbReference>
<accession>A0A6N7XCV4</accession>
<keyword evidence="11" id="KW-1185">Reference proteome</keyword>
<evidence type="ECO:0000313" key="11">
    <source>
        <dbReference type="Proteomes" id="UP000469325"/>
    </source>
</evidence>
<dbReference type="Pfam" id="PF00781">
    <property type="entry name" value="DAGK_cat"/>
    <property type="match status" value="1"/>
</dbReference>
<evidence type="ECO:0000256" key="3">
    <source>
        <dbReference type="ARBA" id="ARBA00022679"/>
    </source>
</evidence>
<evidence type="ECO:0000259" key="9">
    <source>
        <dbReference type="PROSITE" id="PS50146"/>
    </source>
</evidence>
<sequence length="324" mass="34766">MRTLIVHNLKSGFGSNAVFEFERALLRDGDEVTLRALPEEGGAREAVCDAEDFDLVVVSGGDGTVTNLLFELRDRDVLTCIFPSGTANLLFANLGSAPEPSAIAHACRLGRSVHTDLGVMRWTDEDGRPREHGFGIMAGTGFDAQLMRAAVPNKKSMGEAAYFAAALSNIHPDIIHFDITVDGRHYERDAIACIVANNAMIQGEIEVVPNSTMTDGKLDVILLETSDAVQLLRPIFAGMVDKSGNSVGRPYLEQFTGETIEVNSSKPIPMQTDGEVIPGLVSSYVAQVIPAANKLIVDPLSRYEPDDGGTEGFGGTETVAFPEI</sequence>
<comment type="cofactor">
    <cofactor evidence="1">
        <name>Mg(2+)</name>
        <dbReference type="ChEBI" id="CHEBI:18420"/>
    </cofactor>
</comment>
<gene>
    <name evidence="10" type="ORF">FYJ68_08575</name>
</gene>
<keyword evidence="7" id="KW-0443">Lipid metabolism</keyword>
<dbReference type="Proteomes" id="UP000469325">
    <property type="component" value="Unassembled WGS sequence"/>
</dbReference>
<keyword evidence="3" id="KW-0808">Transferase</keyword>
<dbReference type="InterPro" id="IPR017438">
    <property type="entry name" value="ATP-NAD_kinase_N"/>
</dbReference>
<name>A0A6N7XCV4_9ACTN</name>
<dbReference type="InterPro" id="IPR045540">
    <property type="entry name" value="YegS/DAGK_C"/>
</dbReference>
<evidence type="ECO:0000256" key="4">
    <source>
        <dbReference type="ARBA" id="ARBA00022741"/>
    </source>
</evidence>
<keyword evidence="6" id="KW-0067">ATP-binding</keyword>
<feature type="domain" description="DAGKc" evidence="9">
    <location>
        <begin position="1"/>
        <end position="124"/>
    </location>
</feature>
<dbReference type="CDD" id="cd01653">
    <property type="entry name" value="GATase1"/>
    <property type="match status" value="1"/>
</dbReference>
<organism evidence="10 11">
    <name type="scientific">Olsenella porci</name>
    <dbReference type="NCBI Taxonomy" id="2652279"/>
    <lineage>
        <taxon>Bacteria</taxon>
        <taxon>Bacillati</taxon>
        <taxon>Actinomycetota</taxon>
        <taxon>Coriobacteriia</taxon>
        <taxon>Coriobacteriales</taxon>
        <taxon>Atopobiaceae</taxon>
        <taxon>Olsenella</taxon>
    </lineage>
</organism>
<evidence type="ECO:0000256" key="7">
    <source>
        <dbReference type="ARBA" id="ARBA00023209"/>
    </source>
</evidence>
<dbReference type="Gene3D" id="2.60.200.40">
    <property type="match status" value="1"/>
</dbReference>
<dbReference type="PANTHER" id="PTHR12358:SF106">
    <property type="entry name" value="LIPID KINASE YEGS"/>
    <property type="match status" value="1"/>
</dbReference>
<evidence type="ECO:0000256" key="8">
    <source>
        <dbReference type="ARBA" id="ARBA00023264"/>
    </source>
</evidence>
<dbReference type="InterPro" id="IPR001206">
    <property type="entry name" value="Diacylglycerol_kinase_cat_dom"/>
</dbReference>
<keyword evidence="5 10" id="KW-0418">Kinase</keyword>
<dbReference type="PANTHER" id="PTHR12358">
    <property type="entry name" value="SPHINGOSINE KINASE"/>
    <property type="match status" value="1"/>
</dbReference>
<proteinExistence type="inferred from homology"/>
<keyword evidence="7" id="KW-0444">Lipid biosynthesis</keyword>
<comment type="similarity">
    <text evidence="2">Belongs to the diacylglycerol/lipid kinase family.</text>
</comment>
<keyword evidence="4" id="KW-0547">Nucleotide-binding</keyword>
<dbReference type="InterPro" id="IPR050187">
    <property type="entry name" value="Lipid_Phosphate_FormReg"/>
</dbReference>
<protein>
    <submittedName>
        <fullName evidence="10">Diacylglycerol kinase</fullName>
    </submittedName>
</protein>
<dbReference type="GO" id="GO:0005886">
    <property type="term" value="C:plasma membrane"/>
    <property type="evidence" value="ECO:0007669"/>
    <property type="project" value="TreeGrafter"/>
</dbReference>
<evidence type="ECO:0000256" key="6">
    <source>
        <dbReference type="ARBA" id="ARBA00022840"/>
    </source>
</evidence>
<dbReference type="RefSeq" id="WP_326832291.1">
    <property type="nucleotide sequence ID" value="NZ_VUNC01000007.1"/>
</dbReference>
<dbReference type="SUPFAM" id="SSF111331">
    <property type="entry name" value="NAD kinase/diacylglycerol kinase-like"/>
    <property type="match status" value="1"/>
</dbReference>
<keyword evidence="7" id="KW-0594">Phospholipid biosynthesis</keyword>
<keyword evidence="8" id="KW-1208">Phospholipid metabolism</keyword>
<evidence type="ECO:0000313" key="10">
    <source>
        <dbReference type="EMBL" id="MST73157.1"/>
    </source>
</evidence>
<dbReference type="GO" id="GO:0005524">
    <property type="term" value="F:ATP binding"/>
    <property type="evidence" value="ECO:0007669"/>
    <property type="project" value="UniProtKB-KW"/>
</dbReference>
<dbReference type="Gene3D" id="3.40.50.10330">
    <property type="entry name" value="Probable inorganic polyphosphate/atp-NAD kinase, domain 1"/>
    <property type="match status" value="1"/>
</dbReference>
<dbReference type="PROSITE" id="PS50146">
    <property type="entry name" value="DAGK"/>
    <property type="match status" value="1"/>
</dbReference>
<dbReference type="EMBL" id="VUNC01000007">
    <property type="protein sequence ID" value="MST73157.1"/>
    <property type="molecule type" value="Genomic_DNA"/>
</dbReference>
<evidence type="ECO:0000256" key="2">
    <source>
        <dbReference type="ARBA" id="ARBA00005983"/>
    </source>
</evidence>
<dbReference type="AlphaFoldDB" id="A0A6N7XCV4"/>
<dbReference type="GO" id="GO:0016301">
    <property type="term" value="F:kinase activity"/>
    <property type="evidence" value="ECO:0007669"/>
    <property type="project" value="UniProtKB-KW"/>
</dbReference>
<evidence type="ECO:0000256" key="1">
    <source>
        <dbReference type="ARBA" id="ARBA00001946"/>
    </source>
</evidence>
<dbReference type="GO" id="GO:0008654">
    <property type="term" value="P:phospholipid biosynthetic process"/>
    <property type="evidence" value="ECO:0007669"/>
    <property type="project" value="UniProtKB-KW"/>
</dbReference>
<evidence type="ECO:0000256" key="5">
    <source>
        <dbReference type="ARBA" id="ARBA00022777"/>
    </source>
</evidence>
<dbReference type="SMART" id="SM00046">
    <property type="entry name" value="DAGKc"/>
    <property type="match status" value="1"/>
</dbReference>